<gene>
    <name evidence="1" type="ORF">EDS130_LOCUS24559</name>
</gene>
<accession>A0A814VDC6</accession>
<dbReference type="AlphaFoldDB" id="A0A814VDC6"/>
<comment type="caution">
    <text evidence="1">The sequence shown here is derived from an EMBL/GenBank/DDBJ whole genome shotgun (WGS) entry which is preliminary data.</text>
</comment>
<dbReference type="Proteomes" id="UP000663852">
    <property type="component" value="Unassembled WGS sequence"/>
</dbReference>
<proteinExistence type="predicted"/>
<name>A0A814VDC6_ADIRI</name>
<protein>
    <submittedName>
        <fullName evidence="1">Uncharacterized protein</fullName>
    </submittedName>
</protein>
<sequence length="382" mass="44999">MKINKFWSRWLVQCCLILLAIWIYRQVRSNASKTASASTIKYNIARAKLGRSFFLDLIHNDRSFNDVNEHTVCSLMHFFFQEAAQNGKPVEFLSGMFILYDSTERFFTQLMIAKNNQLHSDEHRSGYFRRPAYFFIDLLKSLFNFLRQRKTSFYRPFIYLRGDESSHFHERGNKHDRWHLYPAYGIDMAHGCMPNGFSHILFGKLRSLANNTSRQYSGDRIYIKPEASGLQQFPQYLAHANHYIRAVSYSFLCRFIDNFTPQFCTPTGAFHEWVDRRLAKRWTQILATIKSLAQNERRQMQDQVFSEGILQIYRQSLLFPPLPYVKDFRIELEHRYGSDISARKANEIIFTTEQLLNSSPSCTADFSMNDKQQCVEPDVIIQ</sequence>
<organism evidence="1 2">
    <name type="scientific">Adineta ricciae</name>
    <name type="common">Rotifer</name>
    <dbReference type="NCBI Taxonomy" id="249248"/>
    <lineage>
        <taxon>Eukaryota</taxon>
        <taxon>Metazoa</taxon>
        <taxon>Spiralia</taxon>
        <taxon>Gnathifera</taxon>
        <taxon>Rotifera</taxon>
        <taxon>Eurotatoria</taxon>
        <taxon>Bdelloidea</taxon>
        <taxon>Adinetida</taxon>
        <taxon>Adinetidae</taxon>
        <taxon>Adineta</taxon>
    </lineage>
</organism>
<dbReference type="OrthoDB" id="9977931at2759"/>
<evidence type="ECO:0000313" key="1">
    <source>
        <dbReference type="EMBL" id="CAF1186604.1"/>
    </source>
</evidence>
<evidence type="ECO:0000313" key="2">
    <source>
        <dbReference type="Proteomes" id="UP000663852"/>
    </source>
</evidence>
<dbReference type="EMBL" id="CAJNOJ010000140">
    <property type="protein sequence ID" value="CAF1186604.1"/>
    <property type="molecule type" value="Genomic_DNA"/>
</dbReference>
<reference evidence="1" key="1">
    <citation type="submission" date="2021-02" db="EMBL/GenBank/DDBJ databases">
        <authorList>
            <person name="Nowell W R."/>
        </authorList>
    </citation>
    <scope>NUCLEOTIDE SEQUENCE</scope>
</reference>